<proteinExistence type="predicted"/>
<accession>A0A2A2GBP0</accession>
<dbReference type="OrthoDB" id="1523679at2"/>
<keyword evidence="1" id="KW-0472">Membrane</keyword>
<dbReference type="EMBL" id="NSKE01000005">
    <property type="protein sequence ID" value="PAU94283.1"/>
    <property type="molecule type" value="Genomic_DNA"/>
</dbReference>
<reference evidence="3 4" key="1">
    <citation type="submission" date="2017-08" db="EMBL/GenBank/DDBJ databases">
        <title>Aliifodinibius alkalisoli sp. nov., isolated from saline alkaline soil.</title>
        <authorList>
            <person name="Liu D."/>
            <person name="Zhang G."/>
        </authorList>
    </citation>
    <scope>NUCLEOTIDE SEQUENCE [LARGE SCALE GENOMIC DNA]</scope>
    <source>
        <strain evidence="3 4">WN023</strain>
    </source>
</reference>
<sequence length="234" mass="27330">MNKKYHYRNIFLVIVLYAISIIPLMAQNNNRMLIHEIEGNQYVKTDYSPEGKQTGKQVLKVETIEKQNDLLRMPVKLYSYNRKGDLVDSTKTIYTCNPDERKILVNLLSFSDYAKGSEIKINVNETTAFYPVSPEPGWEMESINFQMNIDKGLVGFLGGKSRVNIHNRRIVSNDTLQTEQYQINSEVNFRIYVMGIKMKEFGYQIIEIIDKELGIIWQKFTSEDDESYFVIRLL</sequence>
<evidence type="ECO:0000313" key="3">
    <source>
        <dbReference type="EMBL" id="PAU94283.1"/>
    </source>
</evidence>
<evidence type="ECO:0000313" key="4">
    <source>
        <dbReference type="Proteomes" id="UP000218831"/>
    </source>
</evidence>
<dbReference type="Gene3D" id="2.40.360.20">
    <property type="match status" value="1"/>
</dbReference>
<protein>
    <recommendedName>
        <fullName evidence="2">DUF3108 domain-containing protein</fullName>
    </recommendedName>
</protein>
<keyword evidence="1" id="KW-1133">Transmembrane helix</keyword>
<dbReference type="Proteomes" id="UP000218831">
    <property type="component" value="Unassembled WGS sequence"/>
</dbReference>
<organism evidence="3 4">
    <name type="scientific">Fodinibius salipaludis</name>
    <dbReference type="NCBI Taxonomy" id="2032627"/>
    <lineage>
        <taxon>Bacteria</taxon>
        <taxon>Pseudomonadati</taxon>
        <taxon>Balneolota</taxon>
        <taxon>Balneolia</taxon>
        <taxon>Balneolales</taxon>
        <taxon>Balneolaceae</taxon>
        <taxon>Fodinibius</taxon>
    </lineage>
</organism>
<keyword evidence="1" id="KW-0812">Transmembrane</keyword>
<evidence type="ECO:0000259" key="2">
    <source>
        <dbReference type="Pfam" id="PF21347"/>
    </source>
</evidence>
<feature type="transmembrane region" description="Helical" evidence="1">
    <location>
        <begin position="7"/>
        <end position="26"/>
    </location>
</feature>
<dbReference type="Pfam" id="PF21347">
    <property type="entry name" value="DUF3108_like"/>
    <property type="match status" value="1"/>
</dbReference>
<feature type="domain" description="DUF3108" evidence="2">
    <location>
        <begin position="38"/>
        <end position="198"/>
    </location>
</feature>
<dbReference type="AlphaFoldDB" id="A0A2A2GBP0"/>
<gene>
    <name evidence="3" type="ORF">CK503_08715</name>
</gene>
<keyword evidence="4" id="KW-1185">Reference proteome</keyword>
<comment type="caution">
    <text evidence="3">The sequence shown here is derived from an EMBL/GenBank/DDBJ whole genome shotgun (WGS) entry which is preliminary data.</text>
</comment>
<dbReference type="InterPro" id="IPR049279">
    <property type="entry name" value="DUF3108-like"/>
</dbReference>
<evidence type="ECO:0000256" key="1">
    <source>
        <dbReference type="SAM" id="Phobius"/>
    </source>
</evidence>
<name>A0A2A2GBP0_9BACT</name>
<dbReference type="RefSeq" id="WP_095606414.1">
    <property type="nucleotide sequence ID" value="NZ_NSKE01000005.1"/>
</dbReference>